<keyword evidence="4" id="KW-1185">Reference proteome</keyword>
<proteinExistence type="predicted"/>
<keyword evidence="2" id="KW-0732">Signal</keyword>
<organism evidence="3 4">
    <name type="scientific">Oikopleura dioica</name>
    <name type="common">Tunicate</name>
    <dbReference type="NCBI Taxonomy" id="34765"/>
    <lineage>
        <taxon>Eukaryota</taxon>
        <taxon>Metazoa</taxon>
        <taxon>Chordata</taxon>
        <taxon>Tunicata</taxon>
        <taxon>Appendicularia</taxon>
        <taxon>Copelata</taxon>
        <taxon>Oikopleuridae</taxon>
        <taxon>Oikopleura</taxon>
    </lineage>
</organism>
<evidence type="ECO:0000256" key="1">
    <source>
        <dbReference type="SAM" id="MobiDB-lite"/>
    </source>
</evidence>
<dbReference type="EMBL" id="OU015567">
    <property type="protein sequence ID" value="CAG5112076.1"/>
    <property type="molecule type" value="Genomic_DNA"/>
</dbReference>
<name>A0ABN7T395_OIKDI</name>
<evidence type="ECO:0000313" key="3">
    <source>
        <dbReference type="EMBL" id="CAG5112076.1"/>
    </source>
</evidence>
<sequence>MKLSFNFLAALSVASAQETTTWTTVTAPDDRPVGINDVDFGRRKNRNKKKKKNQYQTTTTEAPTTSEATTTTVYTTTSTTTTTTSTSTTTAVTTTSTTATSAETSTASTATTGAYNDGSYTTIADTTIADTTLDTTTTTGEVITTDAYGAPTTITQTTTTEPTTTTVTTTTSTTTSSWTKTVYDPTSTLGGNYTYYGNNPGDQYGMLIDNNDSNVDAGNYNLNMDEDGDGIPDSQFSGLTCWTCHASSWAKCANQGKAVKCLSNEQSCFTTVRKRNWELEAVEMGCKAKDVCENEKEQNFPHNRPANYQCRLGSLGAGKPSVCRQCCYSDLCKGS</sequence>
<feature type="compositionally biased region" description="Low complexity" evidence="1">
    <location>
        <begin position="57"/>
        <end position="67"/>
    </location>
</feature>
<gene>
    <name evidence="3" type="ORF">OKIOD_LOCUS15097</name>
</gene>
<feature type="signal peptide" evidence="2">
    <location>
        <begin position="1"/>
        <end position="16"/>
    </location>
</feature>
<dbReference type="Proteomes" id="UP001158576">
    <property type="component" value="Chromosome 2"/>
</dbReference>
<protein>
    <submittedName>
        <fullName evidence="3">Oidioi.mRNA.OKI2018_I69.chr2.g6332.t1.cds</fullName>
    </submittedName>
</protein>
<accession>A0ABN7T395</accession>
<feature type="chain" id="PRO_5046655260" evidence="2">
    <location>
        <begin position="17"/>
        <end position="335"/>
    </location>
</feature>
<evidence type="ECO:0000313" key="4">
    <source>
        <dbReference type="Proteomes" id="UP001158576"/>
    </source>
</evidence>
<feature type="region of interest" description="Disordered" evidence="1">
    <location>
        <begin position="27"/>
        <end position="67"/>
    </location>
</feature>
<reference evidence="3 4" key="1">
    <citation type="submission" date="2021-04" db="EMBL/GenBank/DDBJ databases">
        <authorList>
            <person name="Bliznina A."/>
        </authorList>
    </citation>
    <scope>NUCLEOTIDE SEQUENCE [LARGE SCALE GENOMIC DNA]</scope>
</reference>
<dbReference type="CDD" id="cd23539">
    <property type="entry name" value="TFP_LU_ECD_CinHb4_like"/>
    <property type="match status" value="1"/>
</dbReference>
<feature type="compositionally biased region" description="Basic residues" evidence="1">
    <location>
        <begin position="43"/>
        <end position="53"/>
    </location>
</feature>
<evidence type="ECO:0000256" key="2">
    <source>
        <dbReference type="SAM" id="SignalP"/>
    </source>
</evidence>